<evidence type="ECO:0000256" key="5">
    <source>
        <dbReference type="ARBA" id="ARBA00022723"/>
    </source>
</evidence>
<dbReference type="AlphaFoldDB" id="A0A7R9LJW1"/>
<keyword evidence="11" id="KW-0325">Glycoprotein</keyword>
<name>A0A7R9LJW1_9ACAR</name>
<evidence type="ECO:0000256" key="8">
    <source>
        <dbReference type="ARBA" id="ARBA00022833"/>
    </source>
</evidence>
<keyword evidence="10" id="KW-0865">Zymogen</keyword>
<evidence type="ECO:0000256" key="4">
    <source>
        <dbReference type="ARBA" id="ARBA00022670"/>
    </source>
</evidence>
<evidence type="ECO:0000256" key="2">
    <source>
        <dbReference type="ARBA" id="ARBA00010918"/>
    </source>
</evidence>
<keyword evidence="4" id="KW-0645">Protease</keyword>
<evidence type="ECO:0000256" key="10">
    <source>
        <dbReference type="ARBA" id="ARBA00023145"/>
    </source>
</evidence>
<keyword evidence="7" id="KW-0378">Hydrolase</keyword>
<dbReference type="OrthoDB" id="10013407at2759"/>
<feature type="non-terminal residue" evidence="12">
    <location>
        <position position="1"/>
    </location>
</feature>
<dbReference type="SUPFAM" id="SSF53187">
    <property type="entry name" value="Zn-dependent exopeptidases"/>
    <property type="match status" value="1"/>
</dbReference>
<evidence type="ECO:0000256" key="3">
    <source>
        <dbReference type="ARBA" id="ARBA00022525"/>
    </source>
</evidence>
<dbReference type="PANTHER" id="PTHR12053">
    <property type="entry name" value="PROTEASE FAMILY M28 PLASMA GLUTAMATE CARBOXYPEPTIDASE-RELATED"/>
    <property type="match status" value="1"/>
</dbReference>
<gene>
    <name evidence="12" type="ORF">OSB1V03_LOCUS19077</name>
</gene>
<dbReference type="InterPro" id="IPR039866">
    <property type="entry name" value="CPQ"/>
</dbReference>
<keyword evidence="8" id="KW-0862">Zinc</keyword>
<keyword evidence="3" id="KW-0964">Secreted</keyword>
<evidence type="ECO:0000256" key="1">
    <source>
        <dbReference type="ARBA" id="ARBA00004613"/>
    </source>
</evidence>
<reference evidence="12" key="1">
    <citation type="submission" date="2020-11" db="EMBL/GenBank/DDBJ databases">
        <authorList>
            <person name="Tran Van P."/>
        </authorList>
    </citation>
    <scope>NUCLEOTIDE SEQUENCE</scope>
</reference>
<dbReference type="EMBL" id="CAJPIZ010026906">
    <property type="protein sequence ID" value="CAG2119128.1"/>
    <property type="molecule type" value="Genomic_DNA"/>
</dbReference>
<keyword evidence="13" id="KW-1185">Reference proteome</keyword>
<dbReference type="Gene3D" id="3.40.630.10">
    <property type="entry name" value="Zn peptidases"/>
    <property type="match status" value="1"/>
</dbReference>
<organism evidence="12">
    <name type="scientific">Medioppia subpectinata</name>
    <dbReference type="NCBI Taxonomy" id="1979941"/>
    <lineage>
        <taxon>Eukaryota</taxon>
        <taxon>Metazoa</taxon>
        <taxon>Ecdysozoa</taxon>
        <taxon>Arthropoda</taxon>
        <taxon>Chelicerata</taxon>
        <taxon>Arachnida</taxon>
        <taxon>Acari</taxon>
        <taxon>Acariformes</taxon>
        <taxon>Sarcoptiformes</taxon>
        <taxon>Oribatida</taxon>
        <taxon>Brachypylina</taxon>
        <taxon>Oppioidea</taxon>
        <taxon>Oppiidae</taxon>
        <taxon>Medioppia</taxon>
    </lineage>
</organism>
<sequence>EHKHELHKVSLAMESDEGTFSPHGLTYSGSNPIGKCIMSEILKMLAPLNSTNLYPETKGPDIGELMQKGVPGSHIQTHNEHYFYFHHTNGDTMTVMDTDELDRNTAVITATAYAVASIDTYVLSLTIGSIKCNPKTFDDSICDSLPKFTHELREEIRNLSTDVNKIIDFVMTGADRGVTYDELAVFIDKFGSRFVGTANLENSIDYMLDRLTREGHDIVGSEKLSVPIWQRGKEWAQMVSPFEKKLNILGLGYSVGTNGRVLRGDVVVVKSFDELKQRSHEVKGKFVVFNYAYESYNTAAPYRLNGASEAAKYGAIAALIRSVTDFSIDSPHTGANEYKYKNAPKIPAVSITVEDAELFGRLCAR</sequence>
<evidence type="ECO:0000256" key="11">
    <source>
        <dbReference type="ARBA" id="ARBA00023180"/>
    </source>
</evidence>
<dbReference type="PANTHER" id="PTHR12053:SF3">
    <property type="entry name" value="CARBOXYPEPTIDASE Q"/>
    <property type="match status" value="1"/>
</dbReference>
<evidence type="ECO:0000256" key="7">
    <source>
        <dbReference type="ARBA" id="ARBA00022801"/>
    </source>
</evidence>
<dbReference type="GO" id="GO:0070573">
    <property type="term" value="F:metallodipeptidase activity"/>
    <property type="evidence" value="ECO:0007669"/>
    <property type="project" value="InterPro"/>
</dbReference>
<feature type="non-terminal residue" evidence="12">
    <location>
        <position position="365"/>
    </location>
</feature>
<proteinExistence type="inferred from homology"/>
<evidence type="ECO:0000313" key="13">
    <source>
        <dbReference type="Proteomes" id="UP000759131"/>
    </source>
</evidence>
<comment type="similarity">
    <text evidence="2">Belongs to the peptidase M28 family.</text>
</comment>
<keyword evidence="6" id="KW-0732">Signal</keyword>
<comment type="subcellular location">
    <subcellularLocation>
        <location evidence="1">Secreted</location>
    </subcellularLocation>
</comment>
<protein>
    <submittedName>
        <fullName evidence="12">Uncharacterized protein</fullName>
    </submittedName>
</protein>
<dbReference type="GO" id="GO:0005615">
    <property type="term" value="C:extracellular space"/>
    <property type="evidence" value="ECO:0007669"/>
    <property type="project" value="TreeGrafter"/>
</dbReference>
<evidence type="ECO:0000256" key="6">
    <source>
        <dbReference type="ARBA" id="ARBA00022729"/>
    </source>
</evidence>
<keyword evidence="5" id="KW-0479">Metal-binding</keyword>
<dbReference type="GO" id="GO:0006508">
    <property type="term" value="P:proteolysis"/>
    <property type="evidence" value="ECO:0007669"/>
    <property type="project" value="UniProtKB-KW"/>
</dbReference>
<accession>A0A7R9LJW1</accession>
<evidence type="ECO:0000313" key="12">
    <source>
        <dbReference type="EMBL" id="CAD7642301.1"/>
    </source>
</evidence>
<dbReference type="Proteomes" id="UP000759131">
    <property type="component" value="Unassembled WGS sequence"/>
</dbReference>
<keyword evidence="9" id="KW-0482">Metalloprotease</keyword>
<dbReference type="Gene3D" id="3.50.30.30">
    <property type="match status" value="1"/>
</dbReference>
<evidence type="ECO:0000256" key="9">
    <source>
        <dbReference type="ARBA" id="ARBA00023049"/>
    </source>
</evidence>
<dbReference type="GO" id="GO:0046872">
    <property type="term" value="F:metal ion binding"/>
    <property type="evidence" value="ECO:0007669"/>
    <property type="project" value="UniProtKB-KW"/>
</dbReference>
<dbReference type="EMBL" id="OC881481">
    <property type="protein sequence ID" value="CAD7642301.1"/>
    <property type="molecule type" value="Genomic_DNA"/>
</dbReference>
<dbReference type="GO" id="GO:0043171">
    <property type="term" value="P:peptide catabolic process"/>
    <property type="evidence" value="ECO:0007669"/>
    <property type="project" value="TreeGrafter"/>
</dbReference>